<dbReference type="RefSeq" id="WP_068354081.1">
    <property type="nucleotide sequence ID" value="NZ_CP016033.1"/>
</dbReference>
<evidence type="ECO:0000259" key="15">
    <source>
        <dbReference type="Pfam" id="PF00593"/>
    </source>
</evidence>
<evidence type="ECO:0000256" key="12">
    <source>
        <dbReference type="PROSITE-ProRule" id="PRU01360"/>
    </source>
</evidence>
<keyword evidence="18" id="KW-1185">Reference proteome</keyword>
<dbReference type="InterPro" id="IPR039426">
    <property type="entry name" value="TonB-dep_rcpt-like"/>
</dbReference>
<keyword evidence="5 12" id="KW-0812">Transmembrane</keyword>
<keyword evidence="10 12" id="KW-0472">Membrane</keyword>
<evidence type="ECO:0000256" key="8">
    <source>
        <dbReference type="ARBA" id="ARBA00023065"/>
    </source>
</evidence>
<feature type="domain" description="TonB-dependent receptor plug" evidence="16">
    <location>
        <begin position="50"/>
        <end position="161"/>
    </location>
</feature>
<evidence type="ECO:0000256" key="11">
    <source>
        <dbReference type="ARBA" id="ARBA00023237"/>
    </source>
</evidence>
<dbReference type="Pfam" id="PF00593">
    <property type="entry name" value="TonB_dep_Rec_b-barrel"/>
    <property type="match status" value="1"/>
</dbReference>
<dbReference type="InterPro" id="IPR037066">
    <property type="entry name" value="Plug_dom_sf"/>
</dbReference>
<dbReference type="PROSITE" id="PS52016">
    <property type="entry name" value="TONB_DEPENDENT_REC_3"/>
    <property type="match status" value="1"/>
</dbReference>
<name>A0A192D7X4_9SPHN</name>
<feature type="domain" description="TonB-dependent receptor-like beta-barrel" evidence="15">
    <location>
        <begin position="393"/>
        <end position="781"/>
    </location>
</feature>
<dbReference type="PANTHER" id="PTHR32552">
    <property type="entry name" value="FERRICHROME IRON RECEPTOR-RELATED"/>
    <property type="match status" value="1"/>
</dbReference>
<keyword evidence="7" id="KW-0408">Iron</keyword>
<dbReference type="KEGG" id="pns:A9D12_08365"/>
<keyword evidence="8" id="KW-0406">Ion transport</keyword>
<keyword evidence="6 14" id="KW-0732">Signal</keyword>
<dbReference type="OrthoDB" id="7386960at2"/>
<feature type="signal peptide" evidence="14">
    <location>
        <begin position="1"/>
        <end position="23"/>
    </location>
</feature>
<evidence type="ECO:0000256" key="4">
    <source>
        <dbReference type="ARBA" id="ARBA00022496"/>
    </source>
</evidence>
<evidence type="ECO:0000256" key="6">
    <source>
        <dbReference type="ARBA" id="ARBA00022729"/>
    </source>
</evidence>
<evidence type="ECO:0000313" key="18">
    <source>
        <dbReference type="Proteomes" id="UP000078263"/>
    </source>
</evidence>
<feature type="chain" id="PRO_5008251874" evidence="14">
    <location>
        <begin position="24"/>
        <end position="819"/>
    </location>
</feature>
<keyword evidence="11 12" id="KW-0998">Cell outer membrane</keyword>
<dbReference type="STRING" id="1112.A9D12_08365"/>
<gene>
    <name evidence="17" type="ORF">A9D12_08365</name>
</gene>
<dbReference type="PANTHER" id="PTHR32552:SF89">
    <property type="entry name" value="CATECHOLATE SIDEROPHORE RECEPTOR FIU"/>
    <property type="match status" value="1"/>
</dbReference>
<proteinExistence type="inferred from homology"/>
<keyword evidence="3 12" id="KW-1134">Transmembrane beta strand</keyword>
<evidence type="ECO:0000256" key="7">
    <source>
        <dbReference type="ARBA" id="ARBA00023004"/>
    </source>
</evidence>
<dbReference type="AlphaFoldDB" id="A0A192D7X4"/>
<accession>A0A192D7X4</accession>
<comment type="subcellular location">
    <subcellularLocation>
        <location evidence="1 12">Cell outer membrane</location>
        <topology evidence="1 12">Multi-pass membrane protein</topology>
    </subcellularLocation>
</comment>
<keyword evidence="4" id="KW-0410">Iron transport</keyword>
<dbReference type="Gene3D" id="2.40.170.20">
    <property type="entry name" value="TonB-dependent receptor, beta-barrel domain"/>
    <property type="match status" value="1"/>
</dbReference>
<dbReference type="SUPFAM" id="SSF56935">
    <property type="entry name" value="Porins"/>
    <property type="match status" value="1"/>
</dbReference>
<comment type="similarity">
    <text evidence="12 13">Belongs to the TonB-dependent receptor family.</text>
</comment>
<dbReference type="Proteomes" id="UP000078263">
    <property type="component" value="Chromosome"/>
</dbReference>
<dbReference type="Pfam" id="PF07715">
    <property type="entry name" value="Plug"/>
    <property type="match status" value="1"/>
</dbReference>
<dbReference type="Gene3D" id="2.170.130.10">
    <property type="entry name" value="TonB-dependent receptor, plug domain"/>
    <property type="match status" value="1"/>
</dbReference>
<evidence type="ECO:0000256" key="1">
    <source>
        <dbReference type="ARBA" id="ARBA00004571"/>
    </source>
</evidence>
<evidence type="ECO:0000256" key="2">
    <source>
        <dbReference type="ARBA" id="ARBA00022448"/>
    </source>
</evidence>
<keyword evidence="9 13" id="KW-0798">TonB box</keyword>
<evidence type="ECO:0000256" key="5">
    <source>
        <dbReference type="ARBA" id="ARBA00022692"/>
    </source>
</evidence>
<reference evidence="17 18" key="1">
    <citation type="submission" date="2016-05" db="EMBL/GenBank/DDBJ databases">
        <title>Compelete Genome Sequence of Bacteriochlorophyll-Synthesizing Bacterium Porphyrobacter neustonensis DSM 9434.</title>
        <authorList>
            <person name="Shi X.-L."/>
            <person name="Wu Y.-H."/>
            <person name="Cheng H."/>
            <person name="Xu L."/>
            <person name="Zhang X.-Q."/>
            <person name="Wang C.-S."/>
            <person name="Xu X.-W."/>
        </authorList>
    </citation>
    <scope>NUCLEOTIDE SEQUENCE [LARGE SCALE GENOMIC DNA]</scope>
    <source>
        <strain evidence="17 18">DSM 9434</strain>
    </source>
</reference>
<dbReference type="GO" id="GO:0015344">
    <property type="term" value="F:siderophore uptake transmembrane transporter activity"/>
    <property type="evidence" value="ECO:0007669"/>
    <property type="project" value="TreeGrafter"/>
</dbReference>
<dbReference type="InterPro" id="IPR036942">
    <property type="entry name" value="Beta-barrel_TonB_sf"/>
</dbReference>
<dbReference type="EMBL" id="CP016033">
    <property type="protein sequence ID" value="ANK14215.1"/>
    <property type="molecule type" value="Genomic_DNA"/>
</dbReference>
<sequence>MKLRSALCASAALSALLAAPAFAQDQAAGETVEGEEIIVTAVARGQNRIESSVSVSAIGAEAIANLAAPSAADLIRQIPGIRSEASGGEGNANIAVRGIPVSTGGGRYVQLQEDGLPILEFGDIVFGNADNFLRADRSVARVEAVRGGSASTFASNAPGAVINFISKTGETEGGAIQASVGLDYESYRLDFDYGAPLAEALYFHVGGFYRTGEGPRDIGYNGYDGGQIKANITKEFDGGYIRFSAKYLDDTTPTILPQPVRVTGSAGNPDYSGIAGFDPRTDSLYSPFLTPARTLDGNNNPASYDFRDGLSVKSMAFGIESEIDVGSGWTLTNRFRFADNSGGFMSPFPAGVDSAQAVANAIGGAGSSIVFATGPNAGQVANAANIGGNGLLTNVINFNVRLNSLDNVTNDFRVNKEFDFGGGSANFTTGFYLSRQTVDTDWLWTSHVQTVQGDGQAVLVDIRNAGGQLVTDGGTVAYSANFFGNCCRRSYDVDYSTYAPFASLSVQTGQLTLDASIRYDFGDASGTIAGSDTGFGTGIRSFDFDGNGVINPAEASTAIIPAARPVNYNFDYFSFSLGANYLVTDDLGIFARYSQGGRHTADRSLFSPAVSTVDGGLPGGDTGVIARVDQLETGLKYQSGGVALYATGFFAKTNENNIELPNRVFNNEYEAYGVELEGSYRSGPFSLSAGATWTDAEIKDTDPGRAAVIGNTPRRQADFVYQATAQYEADMFTLGANVVGTTESFTQDNNDLILPAYAQVNAFLAFRPIERIELGLNATNLFNAEGYTEAEEGSIPANGLVRARSIAGRTVLASVRFDF</sequence>
<dbReference type="InterPro" id="IPR000531">
    <property type="entry name" value="Beta-barrel_TonB"/>
</dbReference>
<protein>
    <submittedName>
        <fullName evidence="17">TonB-dependent receptor</fullName>
    </submittedName>
</protein>
<evidence type="ECO:0000256" key="14">
    <source>
        <dbReference type="SAM" id="SignalP"/>
    </source>
</evidence>
<keyword evidence="17" id="KW-0675">Receptor</keyword>
<dbReference type="GO" id="GO:0009279">
    <property type="term" value="C:cell outer membrane"/>
    <property type="evidence" value="ECO:0007669"/>
    <property type="project" value="UniProtKB-SubCell"/>
</dbReference>
<keyword evidence="2 12" id="KW-0813">Transport</keyword>
<evidence type="ECO:0000256" key="3">
    <source>
        <dbReference type="ARBA" id="ARBA00022452"/>
    </source>
</evidence>
<organism evidence="17 18">
    <name type="scientific">Erythrobacter neustonensis</name>
    <dbReference type="NCBI Taxonomy" id="1112"/>
    <lineage>
        <taxon>Bacteria</taxon>
        <taxon>Pseudomonadati</taxon>
        <taxon>Pseudomonadota</taxon>
        <taxon>Alphaproteobacteria</taxon>
        <taxon>Sphingomonadales</taxon>
        <taxon>Erythrobacteraceae</taxon>
        <taxon>Erythrobacter/Porphyrobacter group</taxon>
        <taxon>Erythrobacter</taxon>
    </lineage>
</organism>
<evidence type="ECO:0000256" key="13">
    <source>
        <dbReference type="RuleBase" id="RU003357"/>
    </source>
</evidence>
<dbReference type="InterPro" id="IPR012910">
    <property type="entry name" value="Plug_dom"/>
</dbReference>
<evidence type="ECO:0000256" key="9">
    <source>
        <dbReference type="ARBA" id="ARBA00023077"/>
    </source>
</evidence>
<evidence type="ECO:0000259" key="16">
    <source>
        <dbReference type="Pfam" id="PF07715"/>
    </source>
</evidence>
<evidence type="ECO:0000256" key="10">
    <source>
        <dbReference type="ARBA" id="ARBA00023136"/>
    </source>
</evidence>
<evidence type="ECO:0000313" key="17">
    <source>
        <dbReference type="EMBL" id="ANK14215.1"/>
    </source>
</evidence>